<dbReference type="SUPFAM" id="SSF81273">
    <property type="entry name" value="H-NS histone-like proteins"/>
    <property type="match status" value="1"/>
</dbReference>
<evidence type="ECO:0000256" key="2">
    <source>
        <dbReference type="ARBA" id="ARBA00010610"/>
    </source>
</evidence>
<evidence type="ECO:0000256" key="5">
    <source>
        <dbReference type="SAM" id="MobiDB-lite"/>
    </source>
</evidence>
<evidence type="ECO:0000259" key="6">
    <source>
        <dbReference type="SMART" id="SM00528"/>
    </source>
</evidence>
<feature type="compositionally biased region" description="Acidic residues" evidence="5">
    <location>
        <begin position="60"/>
        <end position="70"/>
    </location>
</feature>
<dbReference type="PANTHER" id="PTHR38097">
    <property type="match status" value="1"/>
</dbReference>
<protein>
    <submittedName>
        <fullName evidence="7">H-NS histone family protein</fullName>
    </submittedName>
</protein>
<dbReference type="InterPro" id="IPR027444">
    <property type="entry name" value="H-NS_C_dom"/>
</dbReference>
<dbReference type="Proteomes" id="UP000642265">
    <property type="component" value="Unassembled WGS sequence"/>
</dbReference>
<evidence type="ECO:0000256" key="1">
    <source>
        <dbReference type="ARBA" id="ARBA00004453"/>
    </source>
</evidence>
<evidence type="ECO:0000256" key="3">
    <source>
        <dbReference type="ARBA" id="ARBA00022490"/>
    </source>
</evidence>
<evidence type="ECO:0000313" key="8">
    <source>
        <dbReference type="Proteomes" id="UP000642265"/>
    </source>
</evidence>
<proteinExistence type="inferred from homology"/>
<evidence type="ECO:0000256" key="4">
    <source>
        <dbReference type="ARBA" id="ARBA00023125"/>
    </source>
</evidence>
<dbReference type="PANTHER" id="PTHR38097:SF2">
    <property type="entry name" value="DNA-BINDING PROTEIN STPA"/>
    <property type="match status" value="1"/>
</dbReference>
<keyword evidence="4" id="KW-0238">DNA-binding</keyword>
<dbReference type="GO" id="GO:0003677">
    <property type="term" value="F:DNA binding"/>
    <property type="evidence" value="ECO:0007669"/>
    <property type="project" value="UniProtKB-KW"/>
</dbReference>
<feature type="compositionally biased region" description="Basic and acidic residues" evidence="5">
    <location>
        <begin position="36"/>
        <end position="49"/>
    </location>
</feature>
<comment type="caution">
    <text evidence="7">The sequence shown here is derived from an EMBL/GenBank/DDBJ whole genome shotgun (WGS) entry which is preliminary data.</text>
</comment>
<reference evidence="7" key="1">
    <citation type="submission" date="2020-09" db="EMBL/GenBank/DDBJ databases">
        <authorList>
            <person name="Dalcin Martins P."/>
        </authorList>
    </citation>
    <scope>NUCLEOTIDE SEQUENCE</scope>
    <source>
        <strain evidence="7">MAG47</strain>
    </source>
</reference>
<feature type="domain" description="DNA-binding protein H-NS-like C-terminal" evidence="6">
    <location>
        <begin position="126"/>
        <end position="167"/>
    </location>
</feature>
<keyword evidence="3" id="KW-0963">Cytoplasm</keyword>
<reference evidence="7" key="2">
    <citation type="submission" date="2020-10" db="EMBL/GenBank/DDBJ databases">
        <title>Enrichment of novel Verrucomicrobia, Bacteroidetes and Krumholzibacteria in an oxygen-limited, methane- and iron-fed bioreactor inoculated with Bothnian Sea sediments.</title>
        <authorList>
            <person name="Martins P.D."/>
            <person name="de Jong A."/>
            <person name="Lenstra W.K."/>
            <person name="van Helmond N.A.G.M."/>
            <person name="Slomp C.P."/>
            <person name="Jetten M.S.M."/>
            <person name="Welte C.U."/>
            <person name="Rasigraf O."/>
        </authorList>
    </citation>
    <scope>NUCLEOTIDE SEQUENCE</scope>
    <source>
        <strain evidence="7">MAG47</strain>
    </source>
</reference>
<dbReference type="Pfam" id="PF00816">
    <property type="entry name" value="Histone_HNS"/>
    <property type="match status" value="1"/>
</dbReference>
<sequence>MSNEAVEGVPLAPTPRLVFDKPVEEPETGSEIQEPEIYRDIREPVKSETEDQVEAPASDMSEDLEVSPELDDLSVDELKKHQEEVERKIREKQEAEKRAVIDQIIDVVKTYDISVEELVDALGGMKIKRKGVKAVQKYRDPVTGATWSGRGKEPAWIRNKDRKDFLVDDTEE</sequence>
<dbReference type="EMBL" id="JACZKO010000063">
    <property type="protein sequence ID" value="MBE0563633.1"/>
    <property type="molecule type" value="Genomic_DNA"/>
</dbReference>
<evidence type="ECO:0000313" key="7">
    <source>
        <dbReference type="EMBL" id="MBE0563633.1"/>
    </source>
</evidence>
<dbReference type="SMART" id="SM00528">
    <property type="entry name" value="HNS"/>
    <property type="match status" value="1"/>
</dbReference>
<dbReference type="GO" id="GO:0009295">
    <property type="term" value="C:nucleoid"/>
    <property type="evidence" value="ECO:0007669"/>
    <property type="project" value="UniProtKB-SubCell"/>
</dbReference>
<feature type="region of interest" description="Disordered" evidence="5">
    <location>
        <begin position="1"/>
        <end position="70"/>
    </location>
</feature>
<organism evidence="7 8">
    <name type="scientific">Brucella anthropi</name>
    <name type="common">Ochrobactrum anthropi</name>
    <dbReference type="NCBI Taxonomy" id="529"/>
    <lineage>
        <taxon>Bacteria</taxon>
        <taxon>Pseudomonadati</taxon>
        <taxon>Pseudomonadota</taxon>
        <taxon>Alphaproteobacteria</taxon>
        <taxon>Hyphomicrobiales</taxon>
        <taxon>Brucellaceae</taxon>
        <taxon>Brucella/Ochrobactrum group</taxon>
        <taxon>Brucella</taxon>
    </lineage>
</organism>
<dbReference type="Gene3D" id="4.10.430.30">
    <property type="match status" value="1"/>
</dbReference>
<name>A0A8I0NAV4_BRUAN</name>
<comment type="subcellular location">
    <subcellularLocation>
        <location evidence="1">Cytoplasm</location>
        <location evidence="1">Nucleoid</location>
    </subcellularLocation>
</comment>
<gene>
    <name evidence="7" type="ORF">IH622_22840</name>
</gene>
<accession>A0A8I0NAV4</accession>
<dbReference type="AlphaFoldDB" id="A0A8I0NAV4"/>
<comment type="similarity">
    <text evidence="2">Belongs to the histone-like protein H-NS family.</text>
</comment>